<sequence length="84" mass="9281">MACAGSCPRPGKMLADVQNNKCKGAKSLSTQINSFCPYHSMQKKGLEDSSDNARRRKRRIRILNQGSLGWSSPLKGAIRCDQIN</sequence>
<accession>A0A151N1Q1</accession>
<organism evidence="1 2">
    <name type="scientific">Alligator mississippiensis</name>
    <name type="common">American alligator</name>
    <dbReference type="NCBI Taxonomy" id="8496"/>
    <lineage>
        <taxon>Eukaryota</taxon>
        <taxon>Metazoa</taxon>
        <taxon>Chordata</taxon>
        <taxon>Craniata</taxon>
        <taxon>Vertebrata</taxon>
        <taxon>Euteleostomi</taxon>
        <taxon>Archelosauria</taxon>
        <taxon>Archosauria</taxon>
        <taxon>Crocodylia</taxon>
        <taxon>Alligatoridae</taxon>
        <taxon>Alligatorinae</taxon>
        <taxon>Alligator</taxon>
    </lineage>
</organism>
<keyword evidence="2" id="KW-1185">Reference proteome</keyword>
<dbReference type="EMBL" id="AKHW03004154">
    <property type="protein sequence ID" value="KYO30704.1"/>
    <property type="molecule type" value="Genomic_DNA"/>
</dbReference>
<protein>
    <submittedName>
        <fullName evidence="1">Uncharacterized protein</fullName>
    </submittedName>
</protein>
<evidence type="ECO:0000313" key="2">
    <source>
        <dbReference type="Proteomes" id="UP000050525"/>
    </source>
</evidence>
<dbReference type="AlphaFoldDB" id="A0A151N1Q1"/>
<gene>
    <name evidence="1" type="ORF">Y1Q_0008320</name>
</gene>
<dbReference type="Proteomes" id="UP000050525">
    <property type="component" value="Unassembled WGS sequence"/>
</dbReference>
<comment type="caution">
    <text evidence="1">The sequence shown here is derived from an EMBL/GenBank/DDBJ whole genome shotgun (WGS) entry which is preliminary data.</text>
</comment>
<reference evidence="1 2" key="1">
    <citation type="journal article" date="2012" name="Genome Biol.">
        <title>Sequencing three crocodilian genomes to illuminate the evolution of archosaurs and amniotes.</title>
        <authorList>
            <person name="St John J.A."/>
            <person name="Braun E.L."/>
            <person name="Isberg S.R."/>
            <person name="Miles L.G."/>
            <person name="Chong A.Y."/>
            <person name="Gongora J."/>
            <person name="Dalzell P."/>
            <person name="Moran C."/>
            <person name="Bed'hom B."/>
            <person name="Abzhanov A."/>
            <person name="Burgess S.C."/>
            <person name="Cooksey A.M."/>
            <person name="Castoe T.A."/>
            <person name="Crawford N.G."/>
            <person name="Densmore L.D."/>
            <person name="Drew J.C."/>
            <person name="Edwards S.V."/>
            <person name="Faircloth B.C."/>
            <person name="Fujita M.K."/>
            <person name="Greenwold M.J."/>
            <person name="Hoffmann F.G."/>
            <person name="Howard J.M."/>
            <person name="Iguchi T."/>
            <person name="Janes D.E."/>
            <person name="Khan S.Y."/>
            <person name="Kohno S."/>
            <person name="de Koning A.J."/>
            <person name="Lance S.L."/>
            <person name="McCarthy F.M."/>
            <person name="McCormack J.E."/>
            <person name="Merchant M.E."/>
            <person name="Peterson D.G."/>
            <person name="Pollock D.D."/>
            <person name="Pourmand N."/>
            <person name="Raney B.J."/>
            <person name="Roessler K.A."/>
            <person name="Sanford J.R."/>
            <person name="Sawyer R.H."/>
            <person name="Schmidt C.J."/>
            <person name="Triplett E.W."/>
            <person name="Tuberville T.D."/>
            <person name="Venegas-Anaya M."/>
            <person name="Howard J.T."/>
            <person name="Jarvis E.D."/>
            <person name="Guillette L.J.Jr."/>
            <person name="Glenn T.C."/>
            <person name="Green R.E."/>
            <person name="Ray D.A."/>
        </authorList>
    </citation>
    <scope>NUCLEOTIDE SEQUENCE [LARGE SCALE GENOMIC DNA]</scope>
    <source>
        <strain evidence="1">KSC_2009_1</strain>
    </source>
</reference>
<name>A0A151N1Q1_ALLMI</name>
<proteinExistence type="predicted"/>
<evidence type="ECO:0000313" key="1">
    <source>
        <dbReference type="EMBL" id="KYO30704.1"/>
    </source>
</evidence>